<organism evidence="2 3">
    <name type="scientific">Nocardioides phosphati</name>
    <dbReference type="NCBI Taxonomy" id="1867775"/>
    <lineage>
        <taxon>Bacteria</taxon>
        <taxon>Bacillati</taxon>
        <taxon>Actinomycetota</taxon>
        <taxon>Actinomycetes</taxon>
        <taxon>Propionibacteriales</taxon>
        <taxon>Nocardioidaceae</taxon>
        <taxon>Nocardioides</taxon>
    </lineage>
</organism>
<reference evidence="3" key="1">
    <citation type="journal article" date="2019" name="Int. J. Syst. Evol. Microbiol.">
        <title>The Global Catalogue of Microorganisms (GCM) 10K type strain sequencing project: providing services to taxonomists for standard genome sequencing and annotation.</title>
        <authorList>
            <consortium name="The Broad Institute Genomics Platform"/>
            <consortium name="The Broad Institute Genome Sequencing Center for Infectious Disease"/>
            <person name="Wu L."/>
            <person name="Ma J."/>
        </authorList>
    </citation>
    <scope>NUCLEOTIDE SEQUENCE [LARGE SCALE GENOMIC DNA]</scope>
    <source>
        <strain evidence="3">CGMCC 4.7371</strain>
    </source>
</reference>
<gene>
    <name evidence="2" type="ORF">GCM10011584_22870</name>
</gene>
<accession>A0ABQ2NC23</accession>
<dbReference type="Proteomes" id="UP000655410">
    <property type="component" value="Unassembled WGS sequence"/>
</dbReference>
<dbReference type="PANTHER" id="PTHR35446:SF2">
    <property type="entry name" value="CARBOXYMUCONOLACTONE DECARBOXYLASE-LIKE DOMAIN-CONTAINING PROTEIN"/>
    <property type="match status" value="1"/>
</dbReference>
<evidence type="ECO:0000313" key="3">
    <source>
        <dbReference type="Proteomes" id="UP000655410"/>
    </source>
</evidence>
<dbReference type="PANTHER" id="PTHR35446">
    <property type="entry name" value="SI:CH211-175M2.5"/>
    <property type="match status" value="1"/>
</dbReference>
<evidence type="ECO:0000313" key="2">
    <source>
        <dbReference type="EMBL" id="GGO90631.1"/>
    </source>
</evidence>
<dbReference type="RefSeq" id="WP_229662823.1">
    <property type="nucleotide sequence ID" value="NZ_BMNI01000005.1"/>
</dbReference>
<feature type="domain" description="Carboxymuconolactone decarboxylase-like" evidence="1">
    <location>
        <begin position="11"/>
        <end position="97"/>
    </location>
</feature>
<dbReference type="InterPro" id="IPR003779">
    <property type="entry name" value="CMD-like"/>
</dbReference>
<comment type="caution">
    <text evidence="2">The sequence shown here is derived from an EMBL/GenBank/DDBJ whole genome shotgun (WGS) entry which is preliminary data.</text>
</comment>
<keyword evidence="3" id="KW-1185">Reference proteome</keyword>
<sequence length="151" mass="16430">MKPHYLDKANPDVYAAMRGAADLVAEAASAAGLSKLLVELVSVRVSQLNGCAYCLDVHTTKLLAAGETARRLGVLPAWRETGLFDETERAALELAEAITTLPAPEERLAIEYRVREVLSDAEFAALSWLAISMNAFNRVSITSRHPVRPKP</sequence>
<proteinExistence type="predicted"/>
<dbReference type="Pfam" id="PF02627">
    <property type="entry name" value="CMD"/>
    <property type="match status" value="1"/>
</dbReference>
<name>A0ABQ2NC23_9ACTN</name>
<dbReference type="InterPro" id="IPR004675">
    <property type="entry name" value="AhpD_core"/>
</dbReference>
<dbReference type="NCBIfam" id="TIGR00778">
    <property type="entry name" value="ahpD_dom"/>
    <property type="match status" value="1"/>
</dbReference>
<protein>
    <submittedName>
        <fullName evidence="2">Alkyl hydroperoxide reductase AhpD</fullName>
    </submittedName>
</protein>
<dbReference type="InterPro" id="IPR029032">
    <property type="entry name" value="AhpD-like"/>
</dbReference>
<dbReference type="SUPFAM" id="SSF69118">
    <property type="entry name" value="AhpD-like"/>
    <property type="match status" value="1"/>
</dbReference>
<evidence type="ECO:0000259" key="1">
    <source>
        <dbReference type="Pfam" id="PF02627"/>
    </source>
</evidence>
<dbReference type="Gene3D" id="1.20.1290.10">
    <property type="entry name" value="AhpD-like"/>
    <property type="match status" value="1"/>
</dbReference>
<dbReference type="EMBL" id="BMNI01000005">
    <property type="protein sequence ID" value="GGO90631.1"/>
    <property type="molecule type" value="Genomic_DNA"/>
</dbReference>